<reference evidence="2 3" key="1">
    <citation type="submission" date="2020-08" db="EMBL/GenBank/DDBJ databases">
        <title>Novel species isolated from subtropical streams in China.</title>
        <authorList>
            <person name="Lu H."/>
        </authorList>
    </citation>
    <scope>NUCLEOTIDE SEQUENCE [LARGE SCALE GENOMIC DNA]</scope>
    <source>
        <strain evidence="2 3">NL8W</strain>
    </source>
</reference>
<keyword evidence="3" id="KW-1185">Reference proteome</keyword>
<dbReference type="PANTHER" id="PTHR21310:SF15">
    <property type="entry name" value="AMINOGLYCOSIDE PHOSPHOTRANSFERASE DOMAIN-CONTAINING PROTEIN"/>
    <property type="match status" value="1"/>
</dbReference>
<evidence type="ECO:0000259" key="1">
    <source>
        <dbReference type="Pfam" id="PF01636"/>
    </source>
</evidence>
<evidence type="ECO:0000313" key="2">
    <source>
        <dbReference type="EMBL" id="MBC3907786.1"/>
    </source>
</evidence>
<dbReference type="InterPro" id="IPR002575">
    <property type="entry name" value="Aminoglycoside_PTrfase"/>
</dbReference>
<name>A0ABR6Z8Z4_9BURK</name>
<dbReference type="Pfam" id="PF01636">
    <property type="entry name" value="APH"/>
    <property type="match status" value="1"/>
</dbReference>
<dbReference type="InterPro" id="IPR051678">
    <property type="entry name" value="AGP_Transferase"/>
</dbReference>
<organism evidence="2 3">
    <name type="scientific">Undibacterium umbellatum</name>
    <dbReference type="NCBI Taxonomy" id="2762300"/>
    <lineage>
        <taxon>Bacteria</taxon>
        <taxon>Pseudomonadati</taxon>
        <taxon>Pseudomonadota</taxon>
        <taxon>Betaproteobacteria</taxon>
        <taxon>Burkholderiales</taxon>
        <taxon>Oxalobacteraceae</taxon>
        <taxon>Undibacterium</taxon>
    </lineage>
</organism>
<sequence length="322" mass="36241">MTIILNCLPQNLNNPACNDFIANTPLADWMQVLEHLQQTFGLPPGTWEKIPLGANALFGLGDGVIVKLVPPNWRRQGDKEILVAPLLDGKLSVQTPSLIASGEIDHWVFVIFSRLQGTLLADIWPSLDLEQKQSIMVQTGQLLRELRHVQFDADIAIRVDWPAYIQELIAACMARHQRRKMPEGLLAQVMPYLEAAGDFASAGDPRFIHMDIHPWNLMAKQEQDVWKLSGLLDFGDAIVGNSDRLEILTPMIFMAQGNHLLLKSLLQAYGEIGDINATDLQRQLTAYMLIRPDSDVMFCMQQVPAIGQRDTWERVAKQMFPL</sequence>
<proteinExistence type="predicted"/>
<dbReference type="RefSeq" id="WP_186953330.1">
    <property type="nucleotide sequence ID" value="NZ_JACOFX010000003.1"/>
</dbReference>
<evidence type="ECO:0000313" key="3">
    <source>
        <dbReference type="Proteomes" id="UP000646911"/>
    </source>
</evidence>
<feature type="domain" description="Aminoglycoside phosphotransferase" evidence="1">
    <location>
        <begin position="61"/>
        <end position="240"/>
    </location>
</feature>
<dbReference type="SUPFAM" id="SSF56112">
    <property type="entry name" value="Protein kinase-like (PK-like)"/>
    <property type="match status" value="1"/>
</dbReference>
<dbReference type="Gene3D" id="3.90.1200.10">
    <property type="match status" value="1"/>
</dbReference>
<dbReference type="Proteomes" id="UP000646911">
    <property type="component" value="Unassembled WGS sequence"/>
</dbReference>
<gene>
    <name evidence="2" type="ORF">H8L47_09415</name>
</gene>
<dbReference type="PANTHER" id="PTHR21310">
    <property type="entry name" value="AMINOGLYCOSIDE PHOSPHOTRANSFERASE-RELATED-RELATED"/>
    <property type="match status" value="1"/>
</dbReference>
<comment type="caution">
    <text evidence="2">The sequence shown here is derived from an EMBL/GenBank/DDBJ whole genome shotgun (WGS) entry which is preliminary data.</text>
</comment>
<dbReference type="PIRSF" id="PIRSF000707">
    <property type="entry name" value="Hygromycin-B_kinase"/>
    <property type="match status" value="1"/>
</dbReference>
<protein>
    <submittedName>
        <fullName evidence="2">Phosphotransferase</fullName>
    </submittedName>
</protein>
<dbReference type="EMBL" id="JACOFX010000003">
    <property type="protein sequence ID" value="MBC3907786.1"/>
    <property type="molecule type" value="Genomic_DNA"/>
</dbReference>
<dbReference type="InterPro" id="IPR016259">
    <property type="entry name" value="Hygromycin-B_Kinase"/>
</dbReference>
<dbReference type="InterPro" id="IPR011009">
    <property type="entry name" value="Kinase-like_dom_sf"/>
</dbReference>
<accession>A0ABR6Z8Z4</accession>